<comment type="caution">
    <text evidence="6">The sequence shown here is derived from an EMBL/GenBank/DDBJ whole genome shotgun (WGS) entry which is preliminary data.</text>
</comment>
<evidence type="ECO:0000313" key="6">
    <source>
        <dbReference type="EMBL" id="MDP9870226.1"/>
    </source>
</evidence>
<dbReference type="Pfam" id="PF00753">
    <property type="entry name" value="Lactamase_B"/>
    <property type="match status" value="1"/>
</dbReference>
<dbReference type="InterPro" id="IPR051013">
    <property type="entry name" value="MBL_superfamily_lactonases"/>
</dbReference>
<keyword evidence="3" id="KW-0378">Hydrolase</keyword>
<dbReference type="SUPFAM" id="SSF56281">
    <property type="entry name" value="Metallo-hydrolase/oxidoreductase"/>
    <property type="match status" value="1"/>
</dbReference>
<evidence type="ECO:0000259" key="5">
    <source>
        <dbReference type="SMART" id="SM00849"/>
    </source>
</evidence>
<dbReference type="RefSeq" id="WP_306875198.1">
    <property type="nucleotide sequence ID" value="NZ_JAUSRB010000002.1"/>
</dbReference>
<dbReference type="InterPro" id="IPR001279">
    <property type="entry name" value="Metallo-B-lactamas"/>
</dbReference>
<organism evidence="6 7">
    <name type="scientific">Streptosporangium brasiliense</name>
    <dbReference type="NCBI Taxonomy" id="47480"/>
    <lineage>
        <taxon>Bacteria</taxon>
        <taxon>Bacillati</taxon>
        <taxon>Actinomycetota</taxon>
        <taxon>Actinomycetes</taxon>
        <taxon>Streptosporangiales</taxon>
        <taxon>Streptosporangiaceae</taxon>
        <taxon>Streptosporangium</taxon>
    </lineage>
</organism>
<gene>
    <name evidence="6" type="ORF">J2S55_009492</name>
</gene>
<evidence type="ECO:0000256" key="3">
    <source>
        <dbReference type="ARBA" id="ARBA00022801"/>
    </source>
</evidence>
<dbReference type="EMBL" id="JAUSRB010000002">
    <property type="protein sequence ID" value="MDP9870226.1"/>
    <property type="molecule type" value="Genomic_DNA"/>
</dbReference>
<comment type="similarity">
    <text evidence="1">Belongs to the metallo-beta-lactamase superfamily.</text>
</comment>
<feature type="domain" description="Metallo-beta-lactamase" evidence="5">
    <location>
        <begin position="10"/>
        <end position="227"/>
    </location>
</feature>
<keyword evidence="2" id="KW-0479">Metal-binding</keyword>
<name>A0ABT9RLR0_9ACTN</name>
<proteinExistence type="inferred from homology"/>
<dbReference type="Proteomes" id="UP001230426">
    <property type="component" value="Unassembled WGS sequence"/>
</dbReference>
<dbReference type="PANTHER" id="PTHR42978">
    <property type="entry name" value="QUORUM-QUENCHING LACTONASE YTNP-RELATED-RELATED"/>
    <property type="match status" value="1"/>
</dbReference>
<reference evidence="6 7" key="1">
    <citation type="submission" date="2023-07" db="EMBL/GenBank/DDBJ databases">
        <title>Sequencing the genomes of 1000 actinobacteria strains.</title>
        <authorList>
            <person name="Klenk H.-P."/>
        </authorList>
    </citation>
    <scope>NUCLEOTIDE SEQUENCE [LARGE SCALE GENOMIC DNA]</scope>
    <source>
        <strain evidence="6 7">DSM 44109</strain>
    </source>
</reference>
<dbReference type="CDD" id="cd07742">
    <property type="entry name" value="metallo-hydrolase-like_MBL-fold"/>
    <property type="match status" value="1"/>
</dbReference>
<dbReference type="SMART" id="SM00849">
    <property type="entry name" value="Lactamase_B"/>
    <property type="match status" value="1"/>
</dbReference>
<evidence type="ECO:0000256" key="4">
    <source>
        <dbReference type="ARBA" id="ARBA00022833"/>
    </source>
</evidence>
<evidence type="ECO:0000256" key="1">
    <source>
        <dbReference type="ARBA" id="ARBA00007749"/>
    </source>
</evidence>
<evidence type="ECO:0000256" key="2">
    <source>
        <dbReference type="ARBA" id="ARBA00022723"/>
    </source>
</evidence>
<keyword evidence="7" id="KW-1185">Reference proteome</keyword>
<evidence type="ECO:0000313" key="7">
    <source>
        <dbReference type="Proteomes" id="UP001230426"/>
    </source>
</evidence>
<dbReference type="Gene3D" id="3.60.15.10">
    <property type="entry name" value="Ribonuclease Z/Hydroxyacylglutathione hydrolase-like"/>
    <property type="match status" value="1"/>
</dbReference>
<accession>A0ABT9RLR0</accession>
<dbReference type="InterPro" id="IPR036866">
    <property type="entry name" value="RibonucZ/Hydroxyglut_hydro"/>
</dbReference>
<dbReference type="PANTHER" id="PTHR42978:SF3">
    <property type="entry name" value="BLR3078 PROTEIN"/>
    <property type="match status" value="1"/>
</dbReference>
<protein>
    <submittedName>
        <fullName evidence="6">Glyoxylase-like metal-dependent hydrolase (Beta-lactamase superfamily II)</fullName>
    </submittedName>
</protein>
<sequence length="236" mass="25409">MRPLGGPEMVCHCLIVQTGDGLTLVDTGIGVGAFLGFTMTTGAALDVSETMPARLRALGYDLGDVRDIVLTHLDVDHAGALRHFPRARVHLHAAELEAALRPPSAGERSRYRPVQWEHGPSWVTYGEAGEPWLGLEARPLDGVDGVALVPLAGHSRGHSGVAVRDGDGWLLHAGDAYYVRGELADPPRCPPHLRLAQWSVATDHRSRLANVRRLSELPPGVRVFSAHDAQELAAFA</sequence>
<keyword evidence="4" id="KW-0862">Zinc</keyword>